<keyword evidence="10" id="KW-1185">Reference proteome</keyword>
<keyword evidence="5" id="KW-1015">Disulfide bond</keyword>
<dbReference type="PANTHER" id="PTHR11640">
    <property type="entry name" value="NEPHRIN"/>
    <property type="match status" value="1"/>
</dbReference>
<reference evidence="11" key="1">
    <citation type="submission" date="2025-08" db="UniProtKB">
        <authorList>
            <consortium name="RefSeq"/>
        </authorList>
    </citation>
    <scope>IDENTIFICATION</scope>
    <source>
        <tissue evidence="11">Testes</tissue>
    </source>
</reference>
<evidence type="ECO:0000256" key="6">
    <source>
        <dbReference type="ARBA" id="ARBA00023180"/>
    </source>
</evidence>
<dbReference type="InterPro" id="IPR007110">
    <property type="entry name" value="Ig-like_dom"/>
</dbReference>
<dbReference type="SUPFAM" id="SSF48726">
    <property type="entry name" value="Immunoglobulin"/>
    <property type="match status" value="2"/>
</dbReference>
<evidence type="ECO:0000256" key="5">
    <source>
        <dbReference type="ARBA" id="ARBA00023157"/>
    </source>
</evidence>
<evidence type="ECO:0000256" key="3">
    <source>
        <dbReference type="ARBA" id="ARBA00022989"/>
    </source>
</evidence>
<evidence type="ECO:0000256" key="4">
    <source>
        <dbReference type="ARBA" id="ARBA00023136"/>
    </source>
</evidence>
<dbReference type="Gene3D" id="2.60.40.10">
    <property type="entry name" value="Immunoglobulins"/>
    <property type="match status" value="2"/>
</dbReference>
<protein>
    <submittedName>
        <fullName evidence="11">Uncharacterized protein LOC100375343</fullName>
    </submittedName>
</protein>
<dbReference type="InterPro" id="IPR013162">
    <property type="entry name" value="CD80_C2-set"/>
</dbReference>
<dbReference type="InterPro" id="IPR051275">
    <property type="entry name" value="Cell_adhesion_signaling"/>
</dbReference>
<evidence type="ECO:0000256" key="1">
    <source>
        <dbReference type="ARBA" id="ARBA00004479"/>
    </source>
</evidence>
<dbReference type="Pfam" id="PF07686">
    <property type="entry name" value="V-set"/>
    <property type="match status" value="1"/>
</dbReference>
<gene>
    <name evidence="11" type="primary">LOC100375343</name>
</gene>
<dbReference type="InterPro" id="IPR013783">
    <property type="entry name" value="Ig-like_fold"/>
</dbReference>
<dbReference type="InterPro" id="IPR013106">
    <property type="entry name" value="Ig_V-set"/>
</dbReference>
<sequence>MSPSWTKLFNFCITVLITTPLVRTLDVQTLPEVEGLRLGSATLKCSYEEPEDDAQHISKVWTMISEVTGDVEAVFSQIDNKNGEAFGRYAGRVTLTGPHADITISRLELVDSGMFQCAIDFYIARESGHGETLMKVYTVVEDVDIVDHGRGQEYMVKPGVEHELQCKALRGRPAAKLNWYLGDTFYGQGEETIVENEAEATYNTYSSYLATFSENDNGKIMKCQSNQEPEIASQHVSDYVTINTSGSAVLEGRTWHILCSILISSILWKFR</sequence>
<dbReference type="GeneID" id="100375343"/>
<keyword evidence="4" id="KW-0472">Membrane</keyword>
<keyword evidence="8" id="KW-0732">Signal</keyword>
<name>A0ABM0MWF7_SACKO</name>
<dbReference type="Pfam" id="PF08205">
    <property type="entry name" value="C2-set_2"/>
    <property type="match status" value="1"/>
</dbReference>
<evidence type="ECO:0000259" key="9">
    <source>
        <dbReference type="PROSITE" id="PS50835"/>
    </source>
</evidence>
<keyword evidence="6" id="KW-0325">Glycoprotein</keyword>
<keyword evidence="7" id="KW-0393">Immunoglobulin domain</keyword>
<evidence type="ECO:0000256" key="7">
    <source>
        <dbReference type="ARBA" id="ARBA00023319"/>
    </source>
</evidence>
<dbReference type="RefSeq" id="XP_006824348.1">
    <property type="nucleotide sequence ID" value="XM_006824285.1"/>
</dbReference>
<evidence type="ECO:0000256" key="8">
    <source>
        <dbReference type="SAM" id="SignalP"/>
    </source>
</evidence>
<accession>A0ABM0MWF7</accession>
<keyword evidence="3" id="KW-1133">Transmembrane helix</keyword>
<evidence type="ECO:0000256" key="2">
    <source>
        <dbReference type="ARBA" id="ARBA00022692"/>
    </source>
</evidence>
<organism evidence="10 11">
    <name type="scientific">Saccoglossus kowalevskii</name>
    <name type="common">Acorn worm</name>
    <dbReference type="NCBI Taxonomy" id="10224"/>
    <lineage>
        <taxon>Eukaryota</taxon>
        <taxon>Metazoa</taxon>
        <taxon>Hemichordata</taxon>
        <taxon>Enteropneusta</taxon>
        <taxon>Harrimaniidae</taxon>
        <taxon>Saccoglossus</taxon>
    </lineage>
</organism>
<dbReference type="InterPro" id="IPR036179">
    <property type="entry name" value="Ig-like_dom_sf"/>
</dbReference>
<dbReference type="Proteomes" id="UP000694865">
    <property type="component" value="Unplaced"/>
</dbReference>
<feature type="signal peptide" evidence="8">
    <location>
        <begin position="1"/>
        <end position="24"/>
    </location>
</feature>
<feature type="chain" id="PRO_5046686436" evidence="8">
    <location>
        <begin position="25"/>
        <end position="271"/>
    </location>
</feature>
<keyword evidence="2" id="KW-0812">Transmembrane</keyword>
<proteinExistence type="predicted"/>
<dbReference type="PROSITE" id="PS50835">
    <property type="entry name" value="IG_LIKE"/>
    <property type="match status" value="1"/>
</dbReference>
<dbReference type="PANTHER" id="PTHR11640:SF136">
    <property type="entry name" value="NEPHRIN"/>
    <property type="match status" value="1"/>
</dbReference>
<feature type="domain" description="Ig-like" evidence="9">
    <location>
        <begin position="20"/>
        <end position="119"/>
    </location>
</feature>
<comment type="subcellular location">
    <subcellularLocation>
        <location evidence="1">Membrane</location>
        <topology evidence="1">Single-pass type I membrane protein</topology>
    </subcellularLocation>
</comment>
<evidence type="ECO:0000313" key="11">
    <source>
        <dbReference type="RefSeq" id="XP_006824348.1"/>
    </source>
</evidence>
<evidence type="ECO:0000313" key="10">
    <source>
        <dbReference type="Proteomes" id="UP000694865"/>
    </source>
</evidence>